<dbReference type="EMBL" id="AP025736">
    <property type="protein sequence ID" value="BDI21032.1"/>
    <property type="molecule type" value="Genomic_DNA"/>
</dbReference>
<keyword evidence="2" id="KW-1185">Reference proteome</keyword>
<organism evidence="1 2">
    <name type="scientific">Nostoc cf. commune SO-36</name>
    <dbReference type="NCBI Taxonomy" id="449208"/>
    <lineage>
        <taxon>Bacteria</taxon>
        <taxon>Bacillati</taxon>
        <taxon>Cyanobacteriota</taxon>
        <taxon>Cyanophyceae</taxon>
        <taxon>Nostocales</taxon>
        <taxon>Nostocaceae</taxon>
        <taxon>Nostoc</taxon>
    </lineage>
</organism>
<dbReference type="RefSeq" id="WP_251961046.1">
    <property type="nucleotide sequence ID" value="NZ_AP025736.1"/>
</dbReference>
<evidence type="ECO:0000313" key="1">
    <source>
        <dbReference type="EMBL" id="BDI21032.1"/>
    </source>
</evidence>
<protein>
    <submittedName>
        <fullName evidence="1">Uncharacterized protein</fullName>
    </submittedName>
</protein>
<geneLocation type="plasmid" evidence="1 2">
    <name>pANSO36D</name>
</geneLocation>
<sequence length="246" mass="27069">MGKDLKNKVDSIRRTLKNNALEVSGTVIESKILELYPNYKTDWSSDVRAEVIKAITQDQQSTEIVSAMSAPVNYPSPVQEPLTQHQESEIFAQEETEDEEVNTMPIAVNYAPPEINNSQSLAVTNADKQALVSTQSLALGFELSEQECLVVADSVDDVFNDYASFLTSVTSAIRGYVDHRFDQVESALDTNADAVRTHIADRATRLNQKVENFSTNVKADIGGIRQNIKSSKANILSRFALPSKAG</sequence>
<dbReference type="Proteomes" id="UP001055453">
    <property type="component" value="Plasmid pANSO36D"/>
</dbReference>
<name>A0ABM7ZCI6_NOSCO</name>
<reference evidence="1" key="1">
    <citation type="submission" date="2022-04" db="EMBL/GenBank/DDBJ databases">
        <title>Complete genome sequence of a cyanobacterium, Nostoc sp. SO-36, isolated in Antarctica.</title>
        <authorList>
            <person name="Kanesaki Y."/>
            <person name="Effendi D."/>
            <person name="Sakamoto T."/>
            <person name="Ohtani S."/>
            <person name="Awai K."/>
        </authorList>
    </citation>
    <scope>NUCLEOTIDE SEQUENCE</scope>
    <source>
        <strain evidence="1">SO-36</strain>
        <plasmid evidence="1">pANSO36D</plasmid>
    </source>
</reference>
<evidence type="ECO:0000313" key="2">
    <source>
        <dbReference type="Proteomes" id="UP001055453"/>
    </source>
</evidence>
<accession>A0ABM7ZCI6</accession>
<keyword evidence="1" id="KW-0614">Plasmid</keyword>
<gene>
    <name evidence="1" type="ORF">ANSO36C_68340</name>
</gene>
<proteinExistence type="predicted"/>